<evidence type="ECO:0000313" key="4">
    <source>
        <dbReference type="EMBL" id="CDH56400.1"/>
    </source>
</evidence>
<proteinExistence type="predicted"/>
<accession>A0A068S333</accession>
<dbReference type="InterPro" id="IPR027267">
    <property type="entry name" value="AH/BAR_dom_sf"/>
</dbReference>
<name>A0A068S333_9FUNG</name>
<dbReference type="InterPro" id="IPR031160">
    <property type="entry name" value="F_BAR_dom"/>
</dbReference>
<dbReference type="EMBL" id="CBTN010000037">
    <property type="protein sequence ID" value="CDH56400.1"/>
    <property type="molecule type" value="Genomic_DNA"/>
</dbReference>
<dbReference type="OrthoDB" id="79452at2759"/>
<feature type="domain" description="F-BAR" evidence="3">
    <location>
        <begin position="1"/>
        <end position="121"/>
    </location>
</feature>
<dbReference type="VEuPathDB" id="FungiDB:LCOR_07453.1"/>
<dbReference type="SUPFAM" id="SSF103657">
    <property type="entry name" value="BAR/IMD domain-like"/>
    <property type="match status" value="1"/>
</dbReference>
<evidence type="ECO:0000256" key="1">
    <source>
        <dbReference type="PROSITE-ProRule" id="PRU01077"/>
    </source>
</evidence>
<feature type="coiled-coil region" evidence="2">
    <location>
        <begin position="58"/>
        <end position="92"/>
    </location>
</feature>
<dbReference type="Proteomes" id="UP000027586">
    <property type="component" value="Unassembled WGS sequence"/>
</dbReference>
<keyword evidence="5" id="KW-1185">Reference proteome</keyword>
<dbReference type="AlphaFoldDB" id="A0A068S333"/>
<dbReference type="InterPro" id="IPR001060">
    <property type="entry name" value="FCH_dom"/>
</dbReference>
<evidence type="ECO:0000259" key="3">
    <source>
        <dbReference type="PROSITE" id="PS51741"/>
    </source>
</evidence>
<organism evidence="4 5">
    <name type="scientific">Lichtheimia corymbifera JMRC:FSU:9682</name>
    <dbReference type="NCBI Taxonomy" id="1263082"/>
    <lineage>
        <taxon>Eukaryota</taxon>
        <taxon>Fungi</taxon>
        <taxon>Fungi incertae sedis</taxon>
        <taxon>Mucoromycota</taxon>
        <taxon>Mucoromycotina</taxon>
        <taxon>Mucoromycetes</taxon>
        <taxon>Mucorales</taxon>
        <taxon>Lichtheimiaceae</taxon>
        <taxon>Lichtheimia</taxon>
    </lineage>
</organism>
<evidence type="ECO:0000256" key="2">
    <source>
        <dbReference type="SAM" id="Coils"/>
    </source>
</evidence>
<dbReference type="PROSITE" id="PS51741">
    <property type="entry name" value="F_BAR"/>
    <property type="match status" value="1"/>
</dbReference>
<keyword evidence="1 2" id="KW-0175">Coiled coil</keyword>
<dbReference type="Pfam" id="PF00611">
    <property type="entry name" value="FCH"/>
    <property type="match status" value="1"/>
</dbReference>
<protein>
    <recommendedName>
        <fullName evidence="3">F-BAR domain-containing protein</fullName>
    </recommendedName>
</protein>
<gene>
    <name evidence="4" type="ORF">LCOR_07453.1</name>
</gene>
<sequence length="121" mass="13837">MSFLEKRAAIEQEYGKQMLQLSRSMNDVSQQHSGTYGNAWQLSLKVHEIIGEQRLHFADNVTHVANDLQLLLENMEEKSKEIEELGTKHSQQLADAEVLSQLVHCRDKKGKGKEIDNEGYN</sequence>
<dbReference type="STRING" id="1263082.A0A068S333"/>
<evidence type="ECO:0000313" key="5">
    <source>
        <dbReference type="Proteomes" id="UP000027586"/>
    </source>
</evidence>
<dbReference type="Gene3D" id="1.20.1270.60">
    <property type="entry name" value="Arfaptin homology (AH) domain/BAR domain"/>
    <property type="match status" value="1"/>
</dbReference>
<comment type="caution">
    <text evidence="4">The sequence shown here is derived from an EMBL/GenBank/DDBJ whole genome shotgun (WGS) entry which is preliminary data.</text>
</comment>
<reference evidence="4" key="1">
    <citation type="submission" date="2013-08" db="EMBL/GenBank/DDBJ databases">
        <title>Gene expansion shapes genome architecture in the human pathogen Lichtheimia corymbifera: an evolutionary genomics analysis in the ancient terrestrial Mucorales (Mucoromycotina).</title>
        <authorList>
            <person name="Schwartze V.U."/>
            <person name="Winter S."/>
            <person name="Shelest E."/>
            <person name="Marcet-Houben M."/>
            <person name="Horn F."/>
            <person name="Wehner S."/>
            <person name="Hoffmann K."/>
            <person name="Riege K."/>
            <person name="Sammeth M."/>
            <person name="Nowrousian M."/>
            <person name="Valiante V."/>
            <person name="Linde J."/>
            <person name="Jacobsen I.D."/>
            <person name="Marz M."/>
            <person name="Brakhage A.A."/>
            <person name="Gabaldon T."/>
            <person name="Bocker S."/>
            <person name="Voigt K."/>
        </authorList>
    </citation>
    <scope>NUCLEOTIDE SEQUENCE [LARGE SCALE GENOMIC DNA]</scope>
    <source>
        <strain evidence="4">FSU 9682</strain>
    </source>
</reference>